<gene>
    <name evidence="2" type="ORF">CLPA_c09410</name>
    <name evidence="3" type="ORF">CP6013_02210</name>
</gene>
<feature type="transmembrane region" description="Helical" evidence="1">
    <location>
        <begin position="122"/>
        <end position="141"/>
    </location>
</feature>
<evidence type="ECO:0000313" key="5">
    <source>
        <dbReference type="Proteomes" id="UP000030905"/>
    </source>
</evidence>
<reference evidence="2 5" key="1">
    <citation type="journal article" date="2015" name="Genome Announc.">
        <title>Complete Genome Sequence of the Nitrogen-Fixing and Solvent-Producing Clostridium pasteurianum DSM 525.</title>
        <authorList>
            <person name="Poehlein A."/>
            <person name="Grosse-Honebrink A."/>
            <person name="Zhang Y."/>
            <person name="Minton N.P."/>
            <person name="Daniel R."/>
        </authorList>
    </citation>
    <scope>NUCLEOTIDE SEQUENCE [LARGE SCALE GENOMIC DNA]</scope>
    <source>
        <strain evidence="2">DSM 525</strain>
        <strain evidence="5">DSM 525 / ATCC 6013</strain>
    </source>
</reference>
<dbReference type="EMBL" id="JPGY02000001">
    <property type="protein sequence ID" value="KRU12962.1"/>
    <property type="molecule type" value="Genomic_DNA"/>
</dbReference>
<name>A0A0H3IZR9_CLOPA</name>
<dbReference type="AlphaFoldDB" id="A0A0H3IZR9"/>
<protein>
    <submittedName>
        <fullName evidence="2">Uncharacterized protein</fullName>
    </submittedName>
</protein>
<dbReference type="KEGG" id="cpae:CPAST_c09410"/>
<evidence type="ECO:0000313" key="4">
    <source>
        <dbReference type="Proteomes" id="UP000028042"/>
    </source>
</evidence>
<dbReference type="Proteomes" id="UP000030905">
    <property type="component" value="Chromosome"/>
</dbReference>
<sequence>MEESNKNNFVGYEYRDVTVARDMESIWADSYANFGWLLEGTSSSDIPGINTVNLKFKRNRKIRNKIELTRLQRQFESCARQIENLEKSKNIGASAFAYGFGILGTAFMALSVFSHIGGMLPLSIIFAIPGFLGWILPYFCYVKIRNKKIEKVTPLIDEQYDIIYNTCEKANRLLEK</sequence>
<dbReference type="GeneID" id="93073143"/>
<proteinExistence type="predicted"/>
<evidence type="ECO:0000313" key="3">
    <source>
        <dbReference type="EMBL" id="KRU12962.1"/>
    </source>
</evidence>
<keyword evidence="1" id="KW-0812">Transmembrane</keyword>
<dbReference type="EMBL" id="CP009268">
    <property type="protein sequence ID" value="AJA51029.1"/>
    <property type="molecule type" value="Genomic_DNA"/>
</dbReference>
<feature type="transmembrane region" description="Helical" evidence="1">
    <location>
        <begin position="95"/>
        <end position="116"/>
    </location>
</feature>
<dbReference type="RefSeq" id="WP_003448202.1">
    <property type="nucleotide sequence ID" value="NZ_ANZB01000021.1"/>
</dbReference>
<dbReference type="Proteomes" id="UP000028042">
    <property type="component" value="Unassembled WGS sequence"/>
</dbReference>
<dbReference type="eggNOG" id="ENOG502ZCD3">
    <property type="taxonomic scope" value="Bacteria"/>
</dbReference>
<organism evidence="2 5">
    <name type="scientific">Clostridium pasteurianum DSM 525 = ATCC 6013</name>
    <dbReference type="NCBI Taxonomy" id="1262449"/>
    <lineage>
        <taxon>Bacteria</taxon>
        <taxon>Bacillati</taxon>
        <taxon>Bacillota</taxon>
        <taxon>Clostridia</taxon>
        <taxon>Eubacteriales</taxon>
        <taxon>Clostridiaceae</taxon>
        <taxon>Clostridium</taxon>
    </lineage>
</organism>
<evidence type="ECO:0000313" key="2">
    <source>
        <dbReference type="EMBL" id="AJA51029.1"/>
    </source>
</evidence>
<accession>A0A0H3IZR9</accession>
<keyword evidence="1" id="KW-0472">Membrane</keyword>
<reference evidence="3" key="2">
    <citation type="submission" date="2015-10" db="EMBL/GenBank/DDBJ databases">
        <title>Improved Draft Genome Sequence of Clostridium pasteurianum Strain ATCC 6013 (DSM 525) Using a Hybrid Next-Generation Sequencing Approach.</title>
        <authorList>
            <person name="Pyne M.E."/>
            <person name="Utturkar S.M."/>
            <person name="Brown S.D."/>
            <person name="Moo-Young M."/>
            <person name="Chung D.A."/>
            <person name="Chou P.C."/>
        </authorList>
    </citation>
    <scope>NUCLEOTIDE SEQUENCE</scope>
    <source>
        <strain evidence="3">ATCC 6013</strain>
    </source>
</reference>
<reference evidence="3 4" key="3">
    <citation type="journal article" name="Genome Announc.">
        <title>Improved Draft Genome Sequence of Clostridium pasteurianum Strain ATCC 6013 (DSM 525) Using a Hybrid Next-Generation Sequencing Approach.</title>
        <authorList>
            <person name="Pyne M.E."/>
            <person name="Utturkar S."/>
            <person name="Brown S.D."/>
            <person name="Moo-Young M."/>
            <person name="Chung D.A."/>
            <person name="Chou C.P."/>
        </authorList>
    </citation>
    <scope>NUCLEOTIDE SEQUENCE [LARGE SCALE GENOMIC DNA]</scope>
    <source>
        <strain evidence="3 4">ATCC 6013</strain>
    </source>
</reference>
<dbReference type="PATRIC" id="fig|1262449.3.peg.4014"/>
<keyword evidence="5" id="KW-1185">Reference proteome</keyword>
<keyword evidence="1" id="KW-1133">Transmembrane helix</keyword>
<dbReference type="KEGG" id="cpat:CLPA_c09410"/>
<evidence type="ECO:0000256" key="1">
    <source>
        <dbReference type="SAM" id="Phobius"/>
    </source>
</evidence>